<evidence type="ECO:0000313" key="3">
    <source>
        <dbReference type="Proteomes" id="UP000316213"/>
    </source>
</evidence>
<dbReference type="EMBL" id="SJPM01000001">
    <property type="protein sequence ID" value="TWU03381.1"/>
    <property type="molecule type" value="Genomic_DNA"/>
</dbReference>
<organism evidence="2 3">
    <name type="scientific">Neorhodopirellula pilleata</name>
    <dbReference type="NCBI Taxonomy" id="2714738"/>
    <lineage>
        <taxon>Bacteria</taxon>
        <taxon>Pseudomonadati</taxon>
        <taxon>Planctomycetota</taxon>
        <taxon>Planctomycetia</taxon>
        <taxon>Pirellulales</taxon>
        <taxon>Pirellulaceae</taxon>
        <taxon>Neorhodopirellula</taxon>
    </lineage>
</organism>
<dbReference type="InterPro" id="IPR003959">
    <property type="entry name" value="ATPase_AAA_core"/>
</dbReference>
<dbReference type="AlphaFoldDB" id="A0A5C6AVB0"/>
<gene>
    <name evidence="2" type="ORF">Pla100_03020</name>
</gene>
<proteinExistence type="predicted"/>
<dbReference type="RefSeq" id="WP_146575916.1">
    <property type="nucleotide sequence ID" value="NZ_SJPM01000001.1"/>
</dbReference>
<dbReference type="Proteomes" id="UP000316213">
    <property type="component" value="Unassembled WGS sequence"/>
</dbReference>
<dbReference type="GO" id="GO:0005524">
    <property type="term" value="F:ATP binding"/>
    <property type="evidence" value="ECO:0007669"/>
    <property type="project" value="InterPro"/>
</dbReference>
<dbReference type="OrthoDB" id="308933at2"/>
<protein>
    <recommendedName>
        <fullName evidence="1">ATPase AAA-type core domain-containing protein</fullName>
    </recommendedName>
</protein>
<dbReference type="GO" id="GO:0016887">
    <property type="term" value="F:ATP hydrolysis activity"/>
    <property type="evidence" value="ECO:0007669"/>
    <property type="project" value="InterPro"/>
</dbReference>
<reference evidence="2 3" key="1">
    <citation type="submission" date="2019-02" db="EMBL/GenBank/DDBJ databases">
        <title>Deep-cultivation of Planctomycetes and their phenomic and genomic characterization uncovers novel biology.</title>
        <authorList>
            <person name="Wiegand S."/>
            <person name="Jogler M."/>
            <person name="Boedeker C."/>
            <person name="Pinto D."/>
            <person name="Vollmers J."/>
            <person name="Rivas-Marin E."/>
            <person name="Kohn T."/>
            <person name="Peeters S.H."/>
            <person name="Heuer A."/>
            <person name="Rast P."/>
            <person name="Oberbeckmann S."/>
            <person name="Bunk B."/>
            <person name="Jeske O."/>
            <person name="Meyerdierks A."/>
            <person name="Storesund J.E."/>
            <person name="Kallscheuer N."/>
            <person name="Luecker S."/>
            <person name="Lage O.M."/>
            <person name="Pohl T."/>
            <person name="Merkel B.J."/>
            <person name="Hornburger P."/>
            <person name="Mueller R.-W."/>
            <person name="Bruemmer F."/>
            <person name="Labrenz M."/>
            <person name="Spormann A.M."/>
            <person name="Op Den Camp H."/>
            <person name="Overmann J."/>
            <person name="Amann R."/>
            <person name="Jetten M.S.M."/>
            <person name="Mascher T."/>
            <person name="Medema M.H."/>
            <person name="Devos D.P."/>
            <person name="Kaster A.-K."/>
            <person name="Ovreas L."/>
            <person name="Rohde M."/>
            <person name="Galperin M.Y."/>
            <person name="Jogler C."/>
        </authorList>
    </citation>
    <scope>NUCLEOTIDE SEQUENCE [LARGE SCALE GENOMIC DNA]</scope>
    <source>
        <strain evidence="2 3">Pla100</strain>
    </source>
</reference>
<evidence type="ECO:0000259" key="1">
    <source>
        <dbReference type="Pfam" id="PF13304"/>
    </source>
</evidence>
<dbReference type="PANTHER" id="PTHR43581">
    <property type="entry name" value="ATP/GTP PHOSPHATASE"/>
    <property type="match status" value="1"/>
</dbReference>
<dbReference type="Gene3D" id="3.40.50.300">
    <property type="entry name" value="P-loop containing nucleotide triphosphate hydrolases"/>
    <property type="match status" value="1"/>
</dbReference>
<dbReference type="InterPro" id="IPR027417">
    <property type="entry name" value="P-loop_NTPase"/>
</dbReference>
<keyword evidence="3" id="KW-1185">Reference proteome</keyword>
<comment type="caution">
    <text evidence="2">The sequence shown here is derived from an EMBL/GenBank/DDBJ whole genome shotgun (WGS) entry which is preliminary data.</text>
</comment>
<feature type="domain" description="ATPase AAA-type core" evidence="1">
    <location>
        <begin position="131"/>
        <end position="378"/>
    </location>
</feature>
<dbReference type="InterPro" id="IPR051396">
    <property type="entry name" value="Bact_Antivir_Def_Nuclease"/>
</dbReference>
<name>A0A5C6AVB0_9BACT</name>
<dbReference type="Pfam" id="PF13304">
    <property type="entry name" value="AAA_21"/>
    <property type="match status" value="1"/>
</dbReference>
<dbReference type="PANTHER" id="PTHR43581:SF4">
    <property type="entry name" value="ATP_GTP PHOSPHATASE"/>
    <property type="match status" value="1"/>
</dbReference>
<sequence length="642" mass="73758">MLSIEEIMLPESVASDYDADPPFNSLRHIRRLNAFIGPNNSGKSRLMRALFLAGTNLMVSTDDEDTMRVREAVRNVLPESECLSRHQDVVEKANEALANVSFGFHSISQHIGKTQQNVKLFAELANQVNRLRSHQSGSFDRQPYDNLVRSLQTIVNGMERLESRASPRSMNHNQNHPTPEPHFRNAEFVYVPTLRGMRLGVDDDNSKFAYFDRTWVDYIKGNIRQGHSQKDDINQARTQMSGKTVFTGLDLYDVLTDRLLGSLADRQFIRQYEEYLSKAFFRDQPVALIPRREHDTVNIKIGTEAERPVQSLGDGLQQLIILTLPMFERREKPLFLFIEEPDLFLHPGFQRAFIDAIFDHPNPDLYVFVTTHSNQFLDITISEEGCSIFRCGKQAPEKDHPEHDPRFTVSNATTGDHELLKHIGVRPSSVMFANCTIWVEGITDRLYYGKFLELMLADRSVNLIENMHYAFVEYGGGNITHWSFLDEEDGMDVERICSRLFLITDKDDGKDERHQRLAEVLDERFHRLDVREVENLLTPATIKAVIHDYEKETIALHDFAQTAYRLNYLGKFIDDQVLPDASQSKRFSDRTKSAYADKSGTIKDKVRFCQKALSHLQTVDDLSDGAKEVAEKLYRFVVSEND</sequence>
<dbReference type="SUPFAM" id="SSF52540">
    <property type="entry name" value="P-loop containing nucleoside triphosphate hydrolases"/>
    <property type="match status" value="1"/>
</dbReference>
<evidence type="ECO:0000313" key="2">
    <source>
        <dbReference type="EMBL" id="TWU03381.1"/>
    </source>
</evidence>
<accession>A0A5C6AVB0</accession>